<dbReference type="EC" id="5.6.2.4" evidence="5"/>
<dbReference type="GO" id="GO:0043590">
    <property type="term" value="C:bacterial nucleoid"/>
    <property type="evidence" value="ECO:0007669"/>
    <property type="project" value="TreeGrafter"/>
</dbReference>
<dbReference type="Gene3D" id="3.40.50.300">
    <property type="entry name" value="P-loop containing nucleotide triphosphate hydrolases"/>
    <property type="match status" value="1"/>
</dbReference>
<evidence type="ECO:0000256" key="5">
    <source>
        <dbReference type="ARBA" id="ARBA00034808"/>
    </source>
</evidence>
<dbReference type="SUPFAM" id="SSF52540">
    <property type="entry name" value="P-loop containing nucleoside triphosphate hydrolases"/>
    <property type="match status" value="1"/>
</dbReference>
<name>A0A401G412_9BACT</name>
<keyword evidence="2" id="KW-0238">DNA-binding</keyword>
<dbReference type="RefSeq" id="WP_166405280.1">
    <property type="nucleotide sequence ID" value="NZ_BEXT01000001.1"/>
</dbReference>
<evidence type="ECO:0000256" key="1">
    <source>
        <dbReference type="ARBA" id="ARBA00005446"/>
    </source>
</evidence>
<reference evidence="8" key="2">
    <citation type="submission" date="2019-01" db="EMBL/GenBank/DDBJ databases">
        <title>Genome sequence of Desulfonema ishimotonii strain Tokyo 01.</title>
        <authorList>
            <person name="Fukui M."/>
        </authorList>
    </citation>
    <scope>NUCLEOTIDE SEQUENCE [LARGE SCALE GENOMIC DNA]</scope>
    <source>
        <strain evidence="8">Tokyo 01</strain>
    </source>
</reference>
<dbReference type="GO" id="GO:0043138">
    <property type="term" value="F:3'-5' DNA helicase activity"/>
    <property type="evidence" value="ECO:0007669"/>
    <property type="project" value="UniProtKB-EC"/>
</dbReference>
<evidence type="ECO:0000256" key="3">
    <source>
        <dbReference type="ARBA" id="ARBA00023235"/>
    </source>
</evidence>
<dbReference type="AlphaFoldDB" id="A0A401G412"/>
<keyword evidence="8" id="KW-1185">Reference proteome</keyword>
<dbReference type="InterPro" id="IPR027417">
    <property type="entry name" value="P-loop_NTPase"/>
</dbReference>
<comment type="similarity">
    <text evidence="1">Belongs to the helicase family. RecQ subfamily.</text>
</comment>
<dbReference type="GO" id="GO:0009378">
    <property type="term" value="F:four-way junction helicase activity"/>
    <property type="evidence" value="ECO:0007669"/>
    <property type="project" value="TreeGrafter"/>
</dbReference>
<evidence type="ECO:0000313" key="7">
    <source>
        <dbReference type="EMBL" id="GBC63855.1"/>
    </source>
</evidence>
<dbReference type="GO" id="GO:0005737">
    <property type="term" value="C:cytoplasm"/>
    <property type="evidence" value="ECO:0007669"/>
    <property type="project" value="TreeGrafter"/>
</dbReference>
<comment type="catalytic activity">
    <reaction evidence="4">
        <text>Couples ATP hydrolysis with the unwinding of duplex DNA by translocating in the 3'-5' direction.</text>
        <dbReference type="EC" id="5.6.2.4"/>
    </reaction>
</comment>
<feature type="domain" description="Helicase ATP-binding" evidence="6">
    <location>
        <begin position="1"/>
        <end position="156"/>
    </location>
</feature>
<keyword evidence="3" id="KW-0413">Isomerase</keyword>
<evidence type="ECO:0000313" key="8">
    <source>
        <dbReference type="Proteomes" id="UP000288096"/>
    </source>
</evidence>
<evidence type="ECO:0000256" key="2">
    <source>
        <dbReference type="ARBA" id="ARBA00023125"/>
    </source>
</evidence>
<comment type="caution">
    <text evidence="7">The sequence shown here is derived from an EMBL/GenBank/DDBJ whole genome shotgun (WGS) entry which is preliminary data.</text>
</comment>
<dbReference type="GO" id="GO:0003677">
    <property type="term" value="F:DNA binding"/>
    <property type="evidence" value="ECO:0007669"/>
    <property type="project" value="UniProtKB-KW"/>
</dbReference>
<dbReference type="GO" id="GO:0030894">
    <property type="term" value="C:replisome"/>
    <property type="evidence" value="ECO:0007669"/>
    <property type="project" value="TreeGrafter"/>
</dbReference>
<dbReference type="Proteomes" id="UP000288096">
    <property type="component" value="Unassembled WGS sequence"/>
</dbReference>
<dbReference type="PANTHER" id="PTHR13710">
    <property type="entry name" value="DNA HELICASE RECQ FAMILY MEMBER"/>
    <property type="match status" value="1"/>
</dbReference>
<protein>
    <recommendedName>
        <fullName evidence="5">DNA 3'-5' helicase</fullName>
        <ecNumber evidence="5">5.6.2.4</ecNumber>
    </recommendedName>
</protein>
<proteinExistence type="inferred from homology"/>
<dbReference type="EMBL" id="BEXT01000001">
    <property type="protein sequence ID" value="GBC63855.1"/>
    <property type="molecule type" value="Genomic_DNA"/>
</dbReference>
<dbReference type="PANTHER" id="PTHR13710:SF105">
    <property type="entry name" value="ATP-DEPENDENT DNA HELICASE Q1"/>
    <property type="match status" value="1"/>
</dbReference>
<reference evidence="8" key="1">
    <citation type="submission" date="2017-11" db="EMBL/GenBank/DDBJ databases">
        <authorList>
            <person name="Watanabe M."/>
            <person name="Kojima H."/>
        </authorList>
    </citation>
    <scope>NUCLEOTIDE SEQUENCE [LARGE SCALE GENOMIC DNA]</scope>
    <source>
        <strain evidence="8">Tokyo 01</strain>
    </source>
</reference>
<organism evidence="7 8">
    <name type="scientific">Desulfonema ishimotonii</name>
    <dbReference type="NCBI Taxonomy" id="45657"/>
    <lineage>
        <taxon>Bacteria</taxon>
        <taxon>Pseudomonadati</taxon>
        <taxon>Thermodesulfobacteriota</taxon>
        <taxon>Desulfobacteria</taxon>
        <taxon>Desulfobacterales</taxon>
        <taxon>Desulfococcaceae</taxon>
        <taxon>Desulfonema</taxon>
    </lineage>
</organism>
<dbReference type="GO" id="GO:0006281">
    <property type="term" value="P:DNA repair"/>
    <property type="evidence" value="ECO:0007669"/>
    <property type="project" value="TreeGrafter"/>
</dbReference>
<dbReference type="InterPro" id="IPR014001">
    <property type="entry name" value="Helicase_ATP-bd"/>
</dbReference>
<sequence length="721" mass="81067">MAPESGDRFCFWIPASSRSDLSIVISPLSSLMRDQGVPFKVNGPETPGRGHINCTDIVLGKIRLLYVDPESLVWQNVTDELREIIGDRPLSALIIDKAHCISEWGDDFRPAYRRIPQLISALKEQSPGLTVLALSAMPDRMVRQNIRDILGFREERPPSDTSLYRSGVSFQLVATESPEEKAAAWYRILQEDAPGIFQREALAAGVLTDIPPYRDPYDTVLGKQPAAQESGAPPDLLSVTTRHGGESEHTPRVLLCTALGGSLESWLYKVARAADGGDRLHCVRLADLPGAACEADMAARKTRIPCCENMKCPFGRDSLCDYGKQHHFIAMRHPDVADGTLAALEVLDQLLLSHEAGDVPVQIPLMAADPKRVELALYRLAVIGVVEQFFMDEVSGRPAFKIYGFTGAPDADGAVRGLLAYLKQNDISAGRKYADDASWRLTGETGEIARHREAYGPAIRERTDRSVRDGHILHYEAYRDFFHRVADCMPLLLSHISDTVREMRYRKLWNLRAFFSARTCRYGRLLRTAEATDEEWRCQACDHCVPGLRFEQMRKSPPPEMYAIRTLEARFSEWLENDDIAFDAATADSFIQEFGDYYYNIEVRVACLPERSPRNLKALYLLREFSRENVRERHALDLMRVAHQDLPLGQVLRLYETSQMDRRIKCAQFDCLDDEYSVTHSPGGSGGCTVRPGPSPCRKNGSGYWRGGRFSTPWPKPTSPR</sequence>
<evidence type="ECO:0000259" key="6">
    <source>
        <dbReference type="PROSITE" id="PS51192"/>
    </source>
</evidence>
<dbReference type="PROSITE" id="PS51192">
    <property type="entry name" value="HELICASE_ATP_BIND_1"/>
    <property type="match status" value="1"/>
</dbReference>
<evidence type="ECO:0000256" key="4">
    <source>
        <dbReference type="ARBA" id="ARBA00034617"/>
    </source>
</evidence>
<gene>
    <name evidence="7" type="ORF">DENIS_4854</name>
</gene>
<dbReference type="GO" id="GO:0006310">
    <property type="term" value="P:DNA recombination"/>
    <property type="evidence" value="ECO:0007669"/>
    <property type="project" value="TreeGrafter"/>
</dbReference>
<accession>A0A401G412</accession>